<dbReference type="PANTHER" id="PTHR30290">
    <property type="entry name" value="PERIPLASMIC BINDING COMPONENT OF ABC TRANSPORTER"/>
    <property type="match status" value="1"/>
</dbReference>
<reference evidence="4 5" key="1">
    <citation type="submission" date="2019-11" db="EMBL/GenBank/DDBJ databases">
        <title>Comparative genomics of hydrocarbon-degrading Desulfosarcina strains.</title>
        <authorList>
            <person name="Watanabe M."/>
            <person name="Kojima H."/>
            <person name="Fukui M."/>
        </authorList>
    </citation>
    <scope>NUCLEOTIDE SEQUENCE [LARGE SCALE GENOMIC DNA]</scope>
    <source>
        <strain evidence="4 5">PL12</strain>
    </source>
</reference>
<gene>
    <name evidence="4" type="ORF">DSCA_49700</name>
</gene>
<dbReference type="GO" id="GO:1904680">
    <property type="term" value="F:peptide transmembrane transporter activity"/>
    <property type="evidence" value="ECO:0007669"/>
    <property type="project" value="TreeGrafter"/>
</dbReference>
<evidence type="ECO:0000259" key="3">
    <source>
        <dbReference type="Pfam" id="PF00496"/>
    </source>
</evidence>
<organism evidence="4 5">
    <name type="scientific">Desulfosarcina alkanivorans</name>
    <dbReference type="NCBI Taxonomy" id="571177"/>
    <lineage>
        <taxon>Bacteria</taxon>
        <taxon>Pseudomonadati</taxon>
        <taxon>Thermodesulfobacteriota</taxon>
        <taxon>Desulfobacteria</taxon>
        <taxon>Desulfobacterales</taxon>
        <taxon>Desulfosarcinaceae</taxon>
        <taxon>Desulfosarcina</taxon>
    </lineage>
</organism>
<dbReference type="InterPro" id="IPR000914">
    <property type="entry name" value="SBP_5_dom"/>
</dbReference>
<dbReference type="Proteomes" id="UP000427906">
    <property type="component" value="Chromosome"/>
</dbReference>
<comment type="similarity">
    <text evidence="1">Belongs to the bacterial solute-binding protein 5 family.</text>
</comment>
<evidence type="ECO:0000256" key="1">
    <source>
        <dbReference type="ARBA" id="ARBA00005695"/>
    </source>
</evidence>
<evidence type="ECO:0000256" key="2">
    <source>
        <dbReference type="ARBA" id="ARBA00022729"/>
    </source>
</evidence>
<keyword evidence="5" id="KW-1185">Reference proteome</keyword>
<dbReference type="OrthoDB" id="9772924at2"/>
<name>A0A5K7YRQ2_9BACT</name>
<proteinExistence type="inferred from homology"/>
<dbReference type="Gene3D" id="3.10.105.10">
    <property type="entry name" value="Dipeptide-binding Protein, Domain 3"/>
    <property type="match status" value="1"/>
</dbReference>
<protein>
    <submittedName>
        <fullName evidence="4">ABC transporter substrate-binding protein</fullName>
    </submittedName>
</protein>
<dbReference type="PIRSF" id="PIRSF002741">
    <property type="entry name" value="MppA"/>
    <property type="match status" value="1"/>
</dbReference>
<keyword evidence="2" id="KW-0732">Signal</keyword>
<accession>A0A5K7YRQ2</accession>
<dbReference type="Gene3D" id="3.90.76.10">
    <property type="entry name" value="Dipeptide-binding Protein, Domain 1"/>
    <property type="match status" value="1"/>
</dbReference>
<dbReference type="InterPro" id="IPR030678">
    <property type="entry name" value="Peptide/Ni-bd"/>
</dbReference>
<dbReference type="Pfam" id="PF00496">
    <property type="entry name" value="SBP_bac_5"/>
    <property type="match status" value="1"/>
</dbReference>
<dbReference type="CDD" id="cd00995">
    <property type="entry name" value="PBP2_NikA_DppA_OppA_like"/>
    <property type="match status" value="1"/>
</dbReference>
<feature type="domain" description="Solute-binding protein family 5" evidence="3">
    <location>
        <begin position="74"/>
        <end position="441"/>
    </location>
</feature>
<dbReference type="GO" id="GO:0015833">
    <property type="term" value="P:peptide transport"/>
    <property type="evidence" value="ECO:0007669"/>
    <property type="project" value="TreeGrafter"/>
</dbReference>
<dbReference type="SUPFAM" id="SSF53850">
    <property type="entry name" value="Periplasmic binding protein-like II"/>
    <property type="match status" value="1"/>
</dbReference>
<dbReference type="RefSeq" id="WP_155318933.1">
    <property type="nucleotide sequence ID" value="NZ_AP021874.1"/>
</dbReference>
<dbReference type="AlphaFoldDB" id="A0A5K7YRQ2"/>
<evidence type="ECO:0000313" key="4">
    <source>
        <dbReference type="EMBL" id="BBO71040.1"/>
    </source>
</evidence>
<dbReference type="Gene3D" id="3.40.190.10">
    <property type="entry name" value="Periplasmic binding protein-like II"/>
    <property type="match status" value="1"/>
</dbReference>
<dbReference type="GO" id="GO:0030288">
    <property type="term" value="C:outer membrane-bounded periplasmic space"/>
    <property type="evidence" value="ECO:0007669"/>
    <property type="project" value="UniProtKB-ARBA"/>
</dbReference>
<dbReference type="EMBL" id="AP021874">
    <property type="protein sequence ID" value="BBO71040.1"/>
    <property type="molecule type" value="Genomic_DNA"/>
</dbReference>
<evidence type="ECO:0000313" key="5">
    <source>
        <dbReference type="Proteomes" id="UP000427906"/>
    </source>
</evidence>
<dbReference type="PANTHER" id="PTHR30290:SF83">
    <property type="entry name" value="ABC TRANSPORTER SUBSTRATE-BINDING PROTEIN"/>
    <property type="match status" value="1"/>
</dbReference>
<dbReference type="PROSITE" id="PS01040">
    <property type="entry name" value="SBP_BACTERIAL_5"/>
    <property type="match status" value="1"/>
</dbReference>
<dbReference type="KEGG" id="dalk:DSCA_49700"/>
<dbReference type="InterPro" id="IPR039424">
    <property type="entry name" value="SBP_5"/>
</dbReference>
<dbReference type="InterPro" id="IPR023765">
    <property type="entry name" value="SBP_5_CS"/>
</dbReference>
<dbReference type="GO" id="GO:0043190">
    <property type="term" value="C:ATP-binding cassette (ABC) transporter complex"/>
    <property type="evidence" value="ECO:0007669"/>
    <property type="project" value="InterPro"/>
</dbReference>
<sequence length="534" mass="59616">MKKIGMLILTVVLVFGIGGNAMAERAGGTFNWIAPYGGDFHNLDPHISARTNDYLALINMNRGLYRWNPDTNQPAAELAETVDVSDDGLVYTYRLRKNVKFHNGRNLTADDVIWSFNRIMAKETASPCARYVRIVKGAKEMEAGTAETIAGIQKIDDYTVEITLDDPIDPGFPLCHPCTAILPKEEVEKKGEGFGVDPIGCGPFQFVRWEKGSVMEMTKFPGYYENEKPYLDKLVYHIMPEGAARDVGFRSKELDATLVGSAQYPAYQKDPEISQNMVEVAEMFTRHMGFNTNFKPFADKRVRQAINYAINEDLIIKKFIKNKAYPAVSFLPTTSPAFDTGAKGYGYDVEKAKQLMKDAGYEQGFEFTCIATSNKSFGAAVVEALIPFLKKINVTVKPQLLEGAALSEKVFKTADFDAYIWSVESGPDPLQALNRWKSSNPRSAGNLVEYNNPEFDRLLDAAGKERDPAKKAGLLKTADGIFKDDAPLWFFNYNKAIIAHQPWVHGIKPVAVEHMFQDFTSIWVDAASPRATQK</sequence>